<keyword evidence="12" id="KW-0496">Mitochondrion</keyword>
<dbReference type="GO" id="GO:0006123">
    <property type="term" value="P:mitochondrial electron transport, cytochrome c to oxygen"/>
    <property type="evidence" value="ECO:0007669"/>
    <property type="project" value="TreeGrafter"/>
</dbReference>
<keyword evidence="18" id="KW-1185">Reference proteome</keyword>
<evidence type="ECO:0000256" key="9">
    <source>
        <dbReference type="ARBA" id="ARBA00022792"/>
    </source>
</evidence>
<keyword evidence="7" id="KW-0679">Respiratory chain</keyword>
<evidence type="ECO:0000313" key="17">
    <source>
        <dbReference type="EMBL" id="KAG5310855.1"/>
    </source>
</evidence>
<dbReference type="GO" id="GO:0046872">
    <property type="term" value="F:metal ion binding"/>
    <property type="evidence" value="ECO:0007669"/>
    <property type="project" value="UniProtKB-KW"/>
</dbReference>
<sequence length="198" mass="22516">SGIIGSAIKIFIRLELESCRNLINNDQIYNSLITKHAFIITFFIVIIRGFGNFLVSLILGSPDIAYPRTNIRCTNIYCERTIHNIYSPLTCNILHRSSIDLTISLLFFSSYYISSILGIINFISTILNIHQKILSLDKISLLIKMIHIGFIFLFSIGRFTGIILSNSSIDITDTYYVVAHFHYILSIEAVFSIIAFIH</sequence>
<dbReference type="InterPro" id="IPR036927">
    <property type="entry name" value="Cyt_c_oxase-like_su1_sf"/>
</dbReference>
<dbReference type="Proteomes" id="UP000667349">
    <property type="component" value="Unassembled WGS sequence"/>
</dbReference>
<feature type="domain" description="Cytochrome oxidase subunit I profile" evidence="16">
    <location>
        <begin position="1"/>
        <end position="154"/>
    </location>
</feature>
<evidence type="ECO:0000256" key="15">
    <source>
        <dbReference type="SAM" id="Phobius"/>
    </source>
</evidence>
<dbReference type="InterPro" id="IPR023616">
    <property type="entry name" value="Cyt_c_oxase-like_su1_dom"/>
</dbReference>
<dbReference type="SUPFAM" id="SSF81442">
    <property type="entry name" value="Cytochrome c oxidase subunit I-like"/>
    <property type="match status" value="1"/>
</dbReference>
<organism evidence="17 18">
    <name type="scientific">Acromyrmex insinuator</name>
    <dbReference type="NCBI Taxonomy" id="230686"/>
    <lineage>
        <taxon>Eukaryota</taxon>
        <taxon>Metazoa</taxon>
        <taxon>Ecdysozoa</taxon>
        <taxon>Arthropoda</taxon>
        <taxon>Hexapoda</taxon>
        <taxon>Insecta</taxon>
        <taxon>Pterygota</taxon>
        <taxon>Neoptera</taxon>
        <taxon>Endopterygota</taxon>
        <taxon>Hymenoptera</taxon>
        <taxon>Apocrita</taxon>
        <taxon>Aculeata</taxon>
        <taxon>Formicoidea</taxon>
        <taxon>Formicidae</taxon>
        <taxon>Myrmicinae</taxon>
        <taxon>Acromyrmex</taxon>
    </lineage>
</organism>
<keyword evidence="7" id="KW-0813">Transport</keyword>
<dbReference type="InterPro" id="IPR000883">
    <property type="entry name" value="Cyt_C_Oxase_1"/>
</dbReference>
<dbReference type="UniPathway" id="UPA00705"/>
<evidence type="ECO:0000256" key="5">
    <source>
        <dbReference type="ARBA" id="ARBA00011164"/>
    </source>
</evidence>
<feature type="transmembrane region" description="Helical" evidence="15">
    <location>
        <begin position="175"/>
        <end position="197"/>
    </location>
</feature>
<dbReference type="Gene3D" id="1.20.210.10">
    <property type="entry name" value="Cytochrome c oxidase-like, subunit I domain"/>
    <property type="match status" value="2"/>
</dbReference>
<feature type="transmembrane region" description="Helical" evidence="15">
    <location>
        <begin position="37"/>
        <end position="59"/>
    </location>
</feature>
<comment type="subunit">
    <text evidence="5">Component of the cytochrome c oxidase (complex IV, CIV), a multisubunit enzyme composed of a catalytic core of 3 subunits and several supernumerary subunits. The complex exists as a monomer or a dimer and forms supercomplexes (SCs) in the inner mitochondrial membrane with ubiquinol-cytochrome c oxidoreductase (cytochrome b-c1 complex, complex III, CIII).</text>
</comment>
<keyword evidence="9" id="KW-0999">Mitochondrion inner membrane</keyword>
<evidence type="ECO:0000256" key="13">
    <source>
        <dbReference type="ARBA" id="ARBA00032715"/>
    </source>
</evidence>
<evidence type="ECO:0000256" key="8">
    <source>
        <dbReference type="ARBA" id="ARBA00022723"/>
    </source>
</evidence>
<comment type="caution">
    <text evidence="17">The sequence shown here is derived from an EMBL/GenBank/DDBJ whole genome shotgun (WGS) entry which is preliminary data.</text>
</comment>
<protein>
    <recommendedName>
        <fullName evidence="6">Cytochrome c oxidase subunit 1</fullName>
    </recommendedName>
    <alternativeName>
        <fullName evidence="13">Cytochrome c oxidase polypeptide I</fullName>
    </alternativeName>
</protein>
<evidence type="ECO:0000256" key="2">
    <source>
        <dbReference type="ARBA" id="ARBA00004448"/>
    </source>
</evidence>
<feature type="non-terminal residue" evidence="17">
    <location>
        <position position="198"/>
    </location>
</feature>
<name>A0A836E4Q8_9HYME</name>
<reference evidence="17" key="1">
    <citation type="submission" date="2020-02" db="EMBL/GenBank/DDBJ databases">
        <title>Relaxed selection underlies rapid genomic changes in the transitions from sociality to social parasitism in ants.</title>
        <authorList>
            <person name="Bi X."/>
        </authorList>
    </citation>
    <scope>NUCLEOTIDE SEQUENCE</scope>
    <source>
        <strain evidence="17">BGI-DK2013a</strain>
        <tissue evidence="17">Whole body</tissue>
    </source>
</reference>
<evidence type="ECO:0000313" key="18">
    <source>
        <dbReference type="Proteomes" id="UP000667349"/>
    </source>
</evidence>
<keyword evidence="10" id="KW-1278">Translocase</keyword>
<evidence type="ECO:0000256" key="11">
    <source>
        <dbReference type="ARBA" id="ARBA00022982"/>
    </source>
</evidence>
<keyword evidence="15" id="KW-1133">Transmembrane helix</keyword>
<comment type="subcellular location">
    <subcellularLocation>
        <location evidence="2">Mitochondrion inner membrane</location>
        <topology evidence="2">Multi-pass membrane protein</topology>
    </subcellularLocation>
</comment>
<comment type="pathway">
    <text evidence="3">Energy metabolism; oxidative phosphorylation.</text>
</comment>
<feature type="non-terminal residue" evidence="17">
    <location>
        <position position="1"/>
    </location>
</feature>
<evidence type="ECO:0000259" key="16">
    <source>
        <dbReference type="PROSITE" id="PS50855"/>
    </source>
</evidence>
<dbReference type="AlphaFoldDB" id="A0A836E4Q8"/>
<evidence type="ECO:0000256" key="14">
    <source>
        <dbReference type="ARBA" id="ARBA00049512"/>
    </source>
</evidence>
<feature type="transmembrane region" description="Helical" evidence="15">
    <location>
        <begin position="141"/>
        <end position="163"/>
    </location>
</feature>
<keyword evidence="15" id="KW-0472">Membrane</keyword>
<comment type="catalytic activity">
    <reaction evidence="14">
        <text>4 Fe(II)-[cytochrome c] + O2 + 8 H(+)(in) = 4 Fe(III)-[cytochrome c] + 2 H2O + 4 H(+)(out)</text>
        <dbReference type="Rhea" id="RHEA:11436"/>
        <dbReference type="Rhea" id="RHEA-COMP:10350"/>
        <dbReference type="Rhea" id="RHEA-COMP:14399"/>
        <dbReference type="ChEBI" id="CHEBI:15377"/>
        <dbReference type="ChEBI" id="CHEBI:15378"/>
        <dbReference type="ChEBI" id="CHEBI:15379"/>
        <dbReference type="ChEBI" id="CHEBI:29033"/>
        <dbReference type="ChEBI" id="CHEBI:29034"/>
        <dbReference type="EC" id="7.1.1.9"/>
    </reaction>
    <physiologicalReaction direction="left-to-right" evidence="14">
        <dbReference type="Rhea" id="RHEA:11437"/>
    </physiologicalReaction>
</comment>
<comment type="similarity">
    <text evidence="4">Belongs to the heme-copper respiratory oxidase family.</text>
</comment>
<gene>
    <name evidence="17" type="primary">Coi_2</name>
    <name evidence="17" type="ORF">G6Z75_0004086</name>
</gene>
<keyword evidence="8" id="KW-0479">Metal-binding</keyword>
<dbReference type="GO" id="GO:0015990">
    <property type="term" value="P:electron transport coupled proton transport"/>
    <property type="evidence" value="ECO:0007669"/>
    <property type="project" value="TreeGrafter"/>
</dbReference>
<keyword evidence="11" id="KW-0249">Electron transport</keyword>
<evidence type="ECO:0000256" key="3">
    <source>
        <dbReference type="ARBA" id="ARBA00004673"/>
    </source>
</evidence>
<evidence type="ECO:0000256" key="12">
    <source>
        <dbReference type="ARBA" id="ARBA00023128"/>
    </source>
</evidence>
<dbReference type="PROSITE" id="PS50855">
    <property type="entry name" value="COX1"/>
    <property type="match status" value="1"/>
</dbReference>
<evidence type="ECO:0000256" key="7">
    <source>
        <dbReference type="ARBA" id="ARBA00022660"/>
    </source>
</evidence>
<evidence type="ECO:0000256" key="1">
    <source>
        <dbReference type="ARBA" id="ARBA00001971"/>
    </source>
</evidence>
<dbReference type="Pfam" id="PF00115">
    <property type="entry name" value="COX1"/>
    <property type="match status" value="1"/>
</dbReference>
<feature type="transmembrane region" description="Helical" evidence="15">
    <location>
        <begin position="111"/>
        <end position="129"/>
    </location>
</feature>
<dbReference type="PANTHER" id="PTHR10422">
    <property type="entry name" value="CYTOCHROME C OXIDASE SUBUNIT 1"/>
    <property type="match status" value="1"/>
</dbReference>
<dbReference type="PANTHER" id="PTHR10422:SF18">
    <property type="entry name" value="CYTOCHROME C OXIDASE SUBUNIT 1"/>
    <property type="match status" value="1"/>
</dbReference>
<comment type="cofactor">
    <cofactor evidence="1">
        <name>heme</name>
        <dbReference type="ChEBI" id="CHEBI:30413"/>
    </cofactor>
</comment>
<dbReference type="EMBL" id="JAANHZ010000461">
    <property type="protein sequence ID" value="KAG5310855.1"/>
    <property type="molecule type" value="Genomic_DNA"/>
</dbReference>
<dbReference type="GO" id="GO:0005743">
    <property type="term" value="C:mitochondrial inner membrane"/>
    <property type="evidence" value="ECO:0007669"/>
    <property type="project" value="UniProtKB-SubCell"/>
</dbReference>
<dbReference type="GO" id="GO:0020037">
    <property type="term" value="F:heme binding"/>
    <property type="evidence" value="ECO:0007669"/>
    <property type="project" value="InterPro"/>
</dbReference>
<keyword evidence="15" id="KW-0812">Transmembrane</keyword>
<dbReference type="GO" id="GO:0004129">
    <property type="term" value="F:cytochrome-c oxidase activity"/>
    <property type="evidence" value="ECO:0007669"/>
    <property type="project" value="UniProtKB-EC"/>
</dbReference>
<evidence type="ECO:0000256" key="4">
    <source>
        <dbReference type="ARBA" id="ARBA00009578"/>
    </source>
</evidence>
<evidence type="ECO:0000256" key="6">
    <source>
        <dbReference type="ARBA" id="ARBA00015947"/>
    </source>
</evidence>
<evidence type="ECO:0000256" key="10">
    <source>
        <dbReference type="ARBA" id="ARBA00022967"/>
    </source>
</evidence>
<accession>A0A836E4Q8</accession>
<proteinExistence type="inferred from homology"/>